<keyword evidence="1" id="KW-0472">Membrane</keyword>
<reference evidence="2" key="2">
    <citation type="submission" date="2022-01" db="EMBL/GenBank/DDBJ databases">
        <authorList>
            <person name="Yamashiro T."/>
            <person name="Shiraishi A."/>
            <person name="Satake H."/>
            <person name="Nakayama K."/>
        </authorList>
    </citation>
    <scope>NUCLEOTIDE SEQUENCE</scope>
</reference>
<dbReference type="Proteomes" id="UP001151760">
    <property type="component" value="Unassembled WGS sequence"/>
</dbReference>
<evidence type="ECO:0000313" key="2">
    <source>
        <dbReference type="EMBL" id="GJT05641.1"/>
    </source>
</evidence>
<proteinExistence type="predicted"/>
<comment type="caution">
    <text evidence="2">The sequence shown here is derived from an EMBL/GenBank/DDBJ whole genome shotgun (WGS) entry which is preliminary data.</text>
</comment>
<evidence type="ECO:0008006" key="4">
    <source>
        <dbReference type="Google" id="ProtNLM"/>
    </source>
</evidence>
<reference evidence="2" key="1">
    <citation type="journal article" date="2022" name="Int. J. Mol. Sci.">
        <title>Draft Genome of Tanacetum Coccineum: Genomic Comparison of Closely Related Tanacetum-Family Plants.</title>
        <authorList>
            <person name="Yamashiro T."/>
            <person name="Shiraishi A."/>
            <person name="Nakayama K."/>
            <person name="Satake H."/>
        </authorList>
    </citation>
    <scope>NUCLEOTIDE SEQUENCE</scope>
</reference>
<dbReference type="EMBL" id="BQNB010012604">
    <property type="protein sequence ID" value="GJT05641.1"/>
    <property type="molecule type" value="Genomic_DNA"/>
</dbReference>
<dbReference type="PANTHER" id="PTHR33116">
    <property type="entry name" value="REVERSE TRANSCRIPTASE ZINC-BINDING DOMAIN-CONTAINING PROTEIN-RELATED-RELATED"/>
    <property type="match status" value="1"/>
</dbReference>
<evidence type="ECO:0000256" key="1">
    <source>
        <dbReference type="SAM" id="Phobius"/>
    </source>
</evidence>
<keyword evidence="1" id="KW-0812">Transmembrane</keyword>
<keyword evidence="1" id="KW-1133">Transmembrane helix</keyword>
<feature type="transmembrane region" description="Helical" evidence="1">
    <location>
        <begin position="109"/>
        <end position="127"/>
    </location>
</feature>
<protein>
    <recommendedName>
        <fullName evidence="4">Reverse transcriptase domain-containing protein</fullName>
    </recommendedName>
</protein>
<keyword evidence="3" id="KW-1185">Reference proteome</keyword>
<accession>A0ABQ5AX20</accession>
<evidence type="ECO:0000313" key="3">
    <source>
        <dbReference type="Proteomes" id="UP001151760"/>
    </source>
</evidence>
<gene>
    <name evidence="2" type="ORF">Tco_0840103</name>
</gene>
<name>A0ABQ5AX20_9ASTR</name>
<dbReference type="PANTHER" id="PTHR33116:SF76">
    <property type="entry name" value="DUF4283 DOMAIN-CONTAINING PROTEIN"/>
    <property type="match status" value="1"/>
</dbReference>
<sequence length="140" mass="15536">MVNWIMQCVTTVAFTLNINGDGVGYFKGVRGLKQGLKVSHVCFANDLLVMCHGDTTCVGVIKRDLDEFNACSGLHPNHSKSTVFFGSMKEDECSHIYSYSPLVIGKLPVRYLSVPLILLEVLGVIAVKKMMRRSKTKRVL</sequence>
<organism evidence="2 3">
    <name type="scientific">Tanacetum coccineum</name>
    <dbReference type="NCBI Taxonomy" id="301880"/>
    <lineage>
        <taxon>Eukaryota</taxon>
        <taxon>Viridiplantae</taxon>
        <taxon>Streptophyta</taxon>
        <taxon>Embryophyta</taxon>
        <taxon>Tracheophyta</taxon>
        <taxon>Spermatophyta</taxon>
        <taxon>Magnoliopsida</taxon>
        <taxon>eudicotyledons</taxon>
        <taxon>Gunneridae</taxon>
        <taxon>Pentapetalae</taxon>
        <taxon>asterids</taxon>
        <taxon>campanulids</taxon>
        <taxon>Asterales</taxon>
        <taxon>Asteraceae</taxon>
        <taxon>Asteroideae</taxon>
        <taxon>Anthemideae</taxon>
        <taxon>Anthemidinae</taxon>
        <taxon>Tanacetum</taxon>
    </lineage>
</organism>